<evidence type="ECO:0000259" key="4">
    <source>
        <dbReference type="PROSITE" id="PS50075"/>
    </source>
</evidence>
<dbReference type="SUPFAM" id="SSF56801">
    <property type="entry name" value="Acetyl-CoA synthetase-like"/>
    <property type="match status" value="4"/>
</dbReference>
<dbReference type="Pfam" id="PF00550">
    <property type="entry name" value="PP-binding"/>
    <property type="match status" value="4"/>
</dbReference>
<dbReference type="InterPro" id="IPR045851">
    <property type="entry name" value="AMP-bd_C_sf"/>
</dbReference>
<dbReference type="Gene3D" id="1.10.1200.10">
    <property type="entry name" value="ACP-like"/>
    <property type="match status" value="3"/>
</dbReference>
<dbReference type="GO" id="GO:0005829">
    <property type="term" value="C:cytosol"/>
    <property type="evidence" value="ECO:0007669"/>
    <property type="project" value="TreeGrafter"/>
</dbReference>
<dbReference type="InterPro" id="IPR025110">
    <property type="entry name" value="AMP-bd_C"/>
</dbReference>
<dbReference type="GO" id="GO:0044550">
    <property type="term" value="P:secondary metabolite biosynthetic process"/>
    <property type="evidence" value="ECO:0007669"/>
    <property type="project" value="TreeGrafter"/>
</dbReference>
<dbReference type="SUPFAM" id="SSF52777">
    <property type="entry name" value="CoA-dependent acyltransferases"/>
    <property type="match status" value="10"/>
</dbReference>
<keyword evidence="3" id="KW-0597">Phosphoprotein</keyword>
<keyword evidence="6" id="KW-1185">Reference proteome</keyword>
<dbReference type="InterPro" id="IPR042099">
    <property type="entry name" value="ANL_N_sf"/>
</dbReference>
<dbReference type="Pfam" id="PF13193">
    <property type="entry name" value="AMP-binding_C"/>
    <property type="match status" value="4"/>
</dbReference>
<dbReference type="CDD" id="cd19543">
    <property type="entry name" value="DCL_NRPS"/>
    <property type="match status" value="1"/>
</dbReference>
<dbReference type="CDD" id="cd05930">
    <property type="entry name" value="A_NRPS"/>
    <property type="match status" value="2"/>
</dbReference>
<dbReference type="Gene3D" id="2.30.38.10">
    <property type="entry name" value="Luciferase, Domain 3"/>
    <property type="match status" value="2"/>
</dbReference>
<dbReference type="FunFam" id="3.40.50.980:FF:000001">
    <property type="entry name" value="Non-ribosomal peptide synthetase"/>
    <property type="match status" value="2"/>
</dbReference>
<sequence>MSFPLTRAQSGIWTAQQLSPDDPVYNIAWYLDLRADVDTKRLRSAIADTVSEAECLHVRFRIDGGGVRQWRLPAKVRVDEVDVSAEPDPEAAAIRWMDADRARVGDLASEPPYRQALLRLAADRVWWYQRYHHLVLDAYGCQLLTRRAGQRYAGRDGAGFGPFEALTRADVEYRGGERYEADREYWLARLADRPQAVRLVRRRTGTRNRRAVLLDRHRSSALREFADGTGQRVSGAVLAAVAAYTHRATGATDVLLSVPITARDAAVRDVPGMASNVLPLRVTVRPWTSAGELAAEVGGAVAELLRHGRYRGEDLARDLGYADGLAGLAGPAVNVLGFLRSLRFGDLPPEVVELRDLALGPVPDLSVAVYERAGDERLLVQLDAACAADELEEHEGRLLTVFDTLTEHPSRPLGAIDLLRASERRRLLTDFAGATRDVAERGWPQAFEARVACAPDAVAVVCEDERLTYAELNAAANRFARWLRADGVRAGDVVGVAVPRSADLVVALLGVLKAGAAYLPLDPGLPAERLDFLVTDSRARTVVEAVDHRKLAAYDAGDLDVEIPLSSAAYVIYTSGSTGVPKGVVVSHEGIGSLVATAVDRLGVNADSRVAQFASVGFDVAVWDLTMSLCVGGCAVVVPEWRRVPGRELTGYLTEHGVTHMILPPSLVVALPDDAELPEGAVLVVGTETVPPELVARWSKRLRVVAAYGLTEATVNSTLWHAEPGWSEPVPIGRPDPNTRVYVLDTALRPVGIGEAGELYVGGRGLALGYLGRSALTAQRFVADPFGVAGARMYRTGDRVRWRADGVLDFLGRTDDQVKIRGHRVEPAEVERALLAHPEVRQAVVVAREDQRGVRRLVAYTVGEAKPRAVRDFVAERLPAHLVPGVVLPVEVLPLTANGKVDRRALPDPDWTALASSGQPTTPRQRELAALMAEVLGLPEVGVDDDFFALGGDSLVAVRFVRRARELGTELSPRDVFERPTVAGLASVARPVRSGSIVDAGAVRSGASGAVDSGTVYSGTVGVAGVSAVELGARRIDTTGLGGELPVSPLQEGFFFHAAFRAEGEDDPYVVRVVAELAEGTSPELVRARLARLLDRHPLLRAGFRQSGEGRVTQHIPEHVELPWREVADLSGDGGTAAPTSVPDNTPTIGNPAIAAAAAEAAALDAVEAVAADPADAAVAEGADAAAADDGDFDLSQPPLLRATLVGSSTLVLRLHHLVVDGWSLALLLRELGEPDLALPPPPDVRPYLAWLARLDTTEAASVWRTALAGAEPTRVFTGRFGATNGLGTHLRAGEENLGQVGDLDVRIDAGLTHRLTMLARERGLTLGTLVHGVWGLLLTELTGRTDVVFGSTVAGRHVLVDGIEAMAGLFANTVPARFRVRGEDTLCSALTRWQREQSALLDHQQVRLTDLHRDAGELFDTLVVVENQPRTGDSFLLAAVAVHDTVHYPLALVAYPAPRLLLRFKYRIGESATRRIADRYVAILRALADDPDTGIAALRPASTKDSEGHATAERRIRARTLVRAFADQVADTPDAVAVSAWDGHLTYAALDRESRGLAEVLRARGAGPGQVVAVAVARSADLLVALLAVLRTGAAYLPLDPDHPRQRRDYLLSDSGARLVVTDGSAAVACDAACDLEYVAVGERGEPCGVPLPEPALDDPAYVIHTSGSTGLPKGVVVTHRAVDNRLEWMRCHYGFDSDDRVLQKTPISFDVSVWELFLPLRVGARVVMARPGGHRDPAYLADVVRAEGVTTLHFVPSMLAAFVTAVREGGWAASLRRAFASGEALPGDVARRWRELTGVPLHNLYGPTEAAIDVTWHRAPVVPLSGNRVADDEATVPIGKPVWNTRTYVLDPLLRPVADGVAGELYLAGVQLALGYHGRSGLTAERFVANPFGQPGSVMYRTGDLVLRRPDGVLVYLGRTDRQVKVRGNRVEPGEVEAALTRVAGVSRAAVAVADGTLVGYVVPSAPGLSQGVVRDAVARMLPQALVPGAIVLLDDLPLTPSGKLDLAALPAPEAATSPDEPRTERERVLCEAMADVLGLRAVGPDDDFFVVGGDSLTAIAVSSRARESGLLIGPREVFELRTPSALAARASELGALDTADRTPAPVAVELTEAQLAHLTALAGHPISDVWPLSPLQEGLYFHATYDAAELDVYVSQERLDLDRRIELPRLRAACAALLDRHPVLRAGFTGDGAARPVQYLADGVEVPIIEHVVDGEDEASETLALDRRRRFDLTQPPLFRLLVLRMPDGRDRLVVTHHLVLWDGWSAWLVLEDLLSLYEGQRDLPRPGSYRDYLAWLATQDDGAALDAWRATLAGLTEPTLLGGENARPSIPADVHATLSRQDSDLIRVWARERGLTLGTVLSTAWALLLCTVTGRDDVVFGAVVSGRPAEVPGADTAVGMFLNTVPQRVRLDPDERVGALLRRVQAERAATLPYSHAGLADIQRAVGTRTLFDTLFVLRADDGERRTERLRTRHGVLGISNVDGTHYAASLIVTPGQRLRVTLAVRPDALDTEAANRLLDRFVTVVRRLADGEDVRVGALDLLTRDEQAAVVESWRGPCADVGTETVADLLAHTAARNPGATALVCGDDTVTYAELDGRVNRMARLLLARGAAPERIVALALPRSVDLVVALFAVLRTGAAYLPLDLDHPAERLAWMVGECDPVCVLTSSHGPAVPKLSGRTVDLADDAVSAELAGFSEGPIHDDECPAFAADRPGRLGHPAYVIHTSGSTGRPKGVVTPYLGLTNMVINHRERIFAPVVASAGGRRLRVAHTVSFAFDMSWEELLWLVEGHEVHICDEDLRRDAEALVAYCEKHRVDVVNVTPTYAELLIEAGLLDGHVPPLVLLGGEAVPDSLWRTLNTTEGTEGYNLYGPTEYTINTLGASTRDSTTPTVGTPILNTRAYVLDTHLRPVPDGTPGELYIAGAGLARGYHRRPALTAERFVADPFGPPGGRMYRTGDLVRRRSNGMLDFLGRTDDQVKIRGHRVEPGEVACVLREHADVAHAAVVARDGRLVGYVVRRGREGREGARGTGNGEVTEDIGLSLRAWLRTRLPEYLVPGAVVEVGALPLTVNGKLDVAALPLPERDPASGSRASRAPSTHEQRVLCELFAELLDAPGVGIDDDFFDLGGHSLVATRLIGRARAALSAELSLRDLFEAPTVAALAGRLRERVRPPLVPLSAEPEARQEWPASPAQRRLWLLHTGYGAGAAYHFPLVLRLAGTFDVAAWREAVADVVGRHEALRTVFAERDGEPVQRVLTSVSLDVEFTEVADGADLAARVRHAVARPFDLTRELPIRCSVLRVSEREHVVALVLHHITTDEWSDRPLLRDLATAYAARHSGELPDWPPLPVRYVDYTLWQRRLLDAVEERQLRYWQDTLASAPEEIDLPYDRPRPARPTFRGAAVEFDLDPAACARLRELGRDSGATMFMVLHAAVATLLTRLGAGTDLPLGTPVAGRDEAALDEVVGFFVNTLVLRTDTGGDPTFTELVRRVVETDLAAFANADVPFEAVVRRLRPSRSLARNPLFDVMIGYHDRVGADFALEGLDAEFVRHEGGTAKFDLVFAFTEWDSRVSCRIEYSTDLFDAATVSALAGRLGRVVVEAARRPDVPIGDLDVMSGSERALVCGQFATAPRDVVELSLPALFVRAAEERAGAVAVVDGDRVLTYAELDARVNRIARQLADLGVGVGSVVGVAVPRSAETVAAVLATAKLGAAFLPIDVAHPRDRLAYVISDAGADVVVATDEARHRLPSGISVVAPAALSEAGQDDRPVEVAVSSLDQAAYVIYTSGSTGRPKGVVLTHDGIASLLATAIDRMDLTQESRVLQFASIGFDVFVFELVMALCHGGRLVIAPDHTRAPEAALTEFLTAQGITHAILPPSLLSALPDDCRLPRGCTVLVGTETVSPELVRRRAGEVNLIAAYGLTEATVNSTLWQAKQDLRGPVPIGRPDPGTECFVLDTRLRPVPVGVVGELYVAGRGLARGYLGKPGLTAERFVANPFGAGGARMYRTGDRVRWRADGTLDFLGRGDDQVKIRGFRVEPGEVEAALAEHASVRQAAVVPHRDGDVVRLVGYVVTEGSTPDLDWREHLRSRLPDYLIPATVVRLEGPLPLTPNGKLDRTALPLPDWNALTGDDRPRDERERVLAALFAQVLGLDDVGVRDDFFRLGGHSLAVMRLLGRLRAAFAVEITVADFFDSPTVAGLAELLRNRAGDRVRHQVPVRRRGHDTALAPPQRWQWAQYRRHGGFDHALALRSNARFDVEAMERALADVAQRHEPLRTRFVVGHNGVERHLGAAPCLLVESDVDKVGPVLRRLARSGCSLADEPPLRATLVRGAEEDVLLLAMHYLAVDEWSVVPLLRDLNTAYSARLSGTSPCWEPLPLSYGDYAAWAGEVTAKEVTDTSLDHWRETLAGVGDLALPQRTGEEGNVVPFTVGADLANALARVARANGVSRFMMMLAATVRALAARGAGADVPLAALVAGRPEERLTDLVGCFADPVVLRTDLSDRPGTGELLARVRGATLTALAHAGVPFADVVEATGVRPRVLLVQHEQAHLPELEGGLGALEAVPTAMATWDLTLSFYEPRQREGGDLHCYLAHAGGVLDGAGAESLVTELTAALTELAEPAESAAPADDRKDENR</sequence>
<evidence type="ECO:0000313" key="6">
    <source>
        <dbReference type="Proteomes" id="UP000004691"/>
    </source>
</evidence>
<dbReference type="PANTHER" id="PTHR45527:SF1">
    <property type="entry name" value="FATTY ACID SYNTHASE"/>
    <property type="match status" value="1"/>
</dbReference>
<dbReference type="OrthoDB" id="2472181at2"/>
<dbReference type="Gene3D" id="3.40.50.1820">
    <property type="entry name" value="alpha/beta hydrolase"/>
    <property type="match status" value="1"/>
</dbReference>
<dbReference type="EMBL" id="JH636049">
    <property type="protein sequence ID" value="EID54023.1"/>
    <property type="molecule type" value="Genomic_DNA"/>
</dbReference>
<dbReference type="PROSITE" id="PS00012">
    <property type="entry name" value="PHOSPHOPANTETHEINE"/>
    <property type="match status" value="2"/>
</dbReference>
<dbReference type="FunFam" id="3.40.50.12780:FF:000012">
    <property type="entry name" value="Non-ribosomal peptide synthetase"/>
    <property type="match status" value="3"/>
</dbReference>
<comment type="cofactor">
    <cofactor evidence="1">
        <name>pantetheine 4'-phosphate</name>
        <dbReference type="ChEBI" id="CHEBI:47942"/>
    </cofactor>
</comment>
<dbReference type="SMART" id="SM00823">
    <property type="entry name" value="PKS_PP"/>
    <property type="match status" value="4"/>
</dbReference>
<dbReference type="STRING" id="882086.SacxiDRAFT_1781"/>
<dbReference type="eggNOG" id="COG1020">
    <property type="taxonomic scope" value="Bacteria"/>
</dbReference>
<dbReference type="Gene3D" id="3.40.50.980">
    <property type="match status" value="4"/>
</dbReference>
<dbReference type="Pfam" id="PF00668">
    <property type="entry name" value="Condensation"/>
    <property type="match status" value="5"/>
</dbReference>
<dbReference type="Gene3D" id="3.30.559.30">
    <property type="entry name" value="Nonribosomal peptide synthetase, condensation domain"/>
    <property type="match status" value="5"/>
</dbReference>
<dbReference type="FunFam" id="3.40.50.980:FF:000002">
    <property type="entry name" value="Enterobactin synthetase component F"/>
    <property type="match status" value="1"/>
</dbReference>
<dbReference type="InterPro" id="IPR000873">
    <property type="entry name" value="AMP-dep_synth/lig_dom"/>
</dbReference>
<dbReference type="Gene3D" id="3.40.50.12780">
    <property type="entry name" value="N-terminal domain of ligase-like"/>
    <property type="match status" value="2"/>
</dbReference>
<dbReference type="InterPro" id="IPR023213">
    <property type="entry name" value="CAT-like_dom_sf"/>
</dbReference>
<dbReference type="InterPro" id="IPR020845">
    <property type="entry name" value="AMP-binding_CS"/>
</dbReference>
<dbReference type="InterPro" id="IPR020806">
    <property type="entry name" value="PKS_PP-bd"/>
</dbReference>
<keyword evidence="2" id="KW-0596">Phosphopantetheine</keyword>
<feature type="domain" description="Carrier" evidence="4">
    <location>
        <begin position="3100"/>
        <end position="3175"/>
    </location>
</feature>
<dbReference type="NCBIfam" id="TIGR01733">
    <property type="entry name" value="AA-adenyl-dom"/>
    <property type="match status" value="4"/>
</dbReference>
<evidence type="ECO:0000313" key="5">
    <source>
        <dbReference type="EMBL" id="EID54023.1"/>
    </source>
</evidence>
<dbReference type="PROSITE" id="PS00455">
    <property type="entry name" value="AMP_BINDING"/>
    <property type="match status" value="4"/>
</dbReference>
<reference evidence="5 6" key="1">
    <citation type="submission" date="2012-01" db="EMBL/GenBank/DDBJ databases">
        <title>Improved High-Quality Draft sequence of Saccharomonospora xinjiangensis XJ-54.</title>
        <authorList>
            <consortium name="US DOE Joint Genome Institute"/>
            <person name="Lucas S."/>
            <person name="Han J."/>
            <person name="Lapidus A."/>
            <person name="Cheng J.-F."/>
            <person name="Goodwin L."/>
            <person name="Pitluck S."/>
            <person name="Peters L."/>
            <person name="Mikhailova N."/>
            <person name="Teshima H."/>
            <person name="Detter J.C."/>
            <person name="Han C."/>
            <person name="Tapia R."/>
            <person name="Land M."/>
            <person name="Hauser L."/>
            <person name="Kyrpides N."/>
            <person name="Ivanova N."/>
            <person name="Pagani I."/>
            <person name="Brambilla E.-M."/>
            <person name="Klenk H.-P."/>
            <person name="Woyke T."/>
        </authorList>
    </citation>
    <scope>NUCLEOTIDE SEQUENCE [LARGE SCALE GENOMIC DNA]</scope>
    <source>
        <strain evidence="5 6">XJ-54</strain>
    </source>
</reference>
<dbReference type="FunFam" id="1.10.1200.10:FF:000016">
    <property type="entry name" value="Non-ribosomal peptide synthase"/>
    <property type="match status" value="2"/>
</dbReference>
<dbReference type="NCBIfam" id="NF003417">
    <property type="entry name" value="PRK04813.1"/>
    <property type="match status" value="4"/>
</dbReference>
<evidence type="ECO:0000256" key="1">
    <source>
        <dbReference type="ARBA" id="ARBA00001957"/>
    </source>
</evidence>
<dbReference type="GO" id="GO:0008610">
    <property type="term" value="P:lipid biosynthetic process"/>
    <property type="evidence" value="ECO:0007669"/>
    <property type="project" value="UniProtKB-ARBA"/>
</dbReference>
<feature type="domain" description="Carrier" evidence="4">
    <location>
        <begin position="919"/>
        <end position="993"/>
    </location>
</feature>
<feature type="domain" description="Carrier" evidence="4">
    <location>
        <begin position="4138"/>
        <end position="4213"/>
    </location>
</feature>
<dbReference type="PANTHER" id="PTHR45527">
    <property type="entry name" value="NONRIBOSOMAL PEPTIDE SYNTHETASE"/>
    <property type="match status" value="1"/>
</dbReference>
<dbReference type="InterPro" id="IPR001242">
    <property type="entry name" value="Condensation_dom"/>
</dbReference>
<proteinExistence type="predicted"/>
<name>I0V1M0_9PSEU</name>
<dbReference type="RefSeq" id="WP_006238172.1">
    <property type="nucleotide sequence ID" value="NZ_JH636049.1"/>
</dbReference>
<dbReference type="InterPro" id="IPR006162">
    <property type="entry name" value="Ppantetheine_attach_site"/>
</dbReference>
<dbReference type="HOGENOM" id="CLU_000022_0_15_11"/>
<gene>
    <name evidence="5" type="ORF">SacxiDRAFT_1781</name>
</gene>
<dbReference type="GO" id="GO:0003824">
    <property type="term" value="F:catalytic activity"/>
    <property type="evidence" value="ECO:0007669"/>
    <property type="project" value="InterPro"/>
</dbReference>
<evidence type="ECO:0000256" key="2">
    <source>
        <dbReference type="ARBA" id="ARBA00022450"/>
    </source>
</evidence>
<dbReference type="InterPro" id="IPR010071">
    <property type="entry name" value="AA_adenyl_dom"/>
</dbReference>
<dbReference type="InterPro" id="IPR029058">
    <property type="entry name" value="AB_hydrolase_fold"/>
</dbReference>
<dbReference type="Gene3D" id="3.30.559.10">
    <property type="entry name" value="Chloramphenicol acetyltransferase-like domain"/>
    <property type="match status" value="5"/>
</dbReference>
<protein>
    <submittedName>
        <fullName evidence="5">Amino acid adenylation enzyme/thioester reductase family protein</fullName>
    </submittedName>
</protein>
<dbReference type="FunFam" id="2.30.38.10:FF:000001">
    <property type="entry name" value="Non-ribosomal peptide synthetase PvdI"/>
    <property type="match status" value="4"/>
</dbReference>
<dbReference type="GO" id="GO:0072330">
    <property type="term" value="P:monocarboxylic acid biosynthetic process"/>
    <property type="evidence" value="ECO:0007669"/>
    <property type="project" value="UniProtKB-ARBA"/>
</dbReference>
<accession>I0V1M0</accession>
<feature type="domain" description="Carrier" evidence="4">
    <location>
        <begin position="2023"/>
        <end position="2097"/>
    </location>
</feature>
<dbReference type="GO" id="GO:0043041">
    <property type="term" value="P:amino acid activation for nonribosomal peptide biosynthetic process"/>
    <property type="evidence" value="ECO:0007669"/>
    <property type="project" value="TreeGrafter"/>
</dbReference>
<dbReference type="CDD" id="cd19540">
    <property type="entry name" value="LCL_NRPS-like"/>
    <property type="match status" value="1"/>
</dbReference>
<dbReference type="Proteomes" id="UP000004691">
    <property type="component" value="Unassembled WGS sequence"/>
</dbReference>
<dbReference type="Gene3D" id="3.30.300.30">
    <property type="match status" value="4"/>
</dbReference>
<dbReference type="Pfam" id="PF00501">
    <property type="entry name" value="AMP-binding"/>
    <property type="match status" value="4"/>
</dbReference>
<evidence type="ECO:0000256" key="3">
    <source>
        <dbReference type="ARBA" id="ARBA00022553"/>
    </source>
</evidence>
<organism evidence="5 6">
    <name type="scientific">Saccharomonospora xinjiangensis XJ-54</name>
    <dbReference type="NCBI Taxonomy" id="882086"/>
    <lineage>
        <taxon>Bacteria</taxon>
        <taxon>Bacillati</taxon>
        <taxon>Actinomycetota</taxon>
        <taxon>Actinomycetes</taxon>
        <taxon>Pseudonocardiales</taxon>
        <taxon>Pseudonocardiaceae</taxon>
        <taxon>Saccharomonospora</taxon>
    </lineage>
</organism>
<dbReference type="PROSITE" id="PS50075">
    <property type="entry name" value="CARRIER"/>
    <property type="match status" value="4"/>
</dbReference>
<dbReference type="SUPFAM" id="SSF47336">
    <property type="entry name" value="ACP-like"/>
    <property type="match status" value="4"/>
</dbReference>
<dbReference type="InterPro" id="IPR009081">
    <property type="entry name" value="PP-bd_ACP"/>
</dbReference>
<dbReference type="InterPro" id="IPR036736">
    <property type="entry name" value="ACP-like_sf"/>
</dbReference>
<dbReference type="GO" id="GO:0031177">
    <property type="term" value="F:phosphopantetheine binding"/>
    <property type="evidence" value="ECO:0007669"/>
    <property type="project" value="InterPro"/>
</dbReference>